<protein>
    <recommendedName>
        <fullName evidence="1">Methyltransferase type 11 domain-containing protein</fullName>
    </recommendedName>
</protein>
<accession>X1SB99</accession>
<sequence length="132" mass="14468">AKGIAGKVGELPEICFPDKSFDVVVATEIVEHLDDPITLLKEAVRVARKKVILTVPDNVLDSDECAEHRAIYNKQTLGILLRQFFNDFSVESFADSFRAPSCNISLPTLLAICCAPPIPKVGRVVQSMEGKK</sequence>
<dbReference type="Pfam" id="PF08241">
    <property type="entry name" value="Methyltransf_11"/>
    <property type="match status" value="1"/>
</dbReference>
<comment type="caution">
    <text evidence="2">The sequence shown here is derived from an EMBL/GenBank/DDBJ whole genome shotgun (WGS) entry which is preliminary data.</text>
</comment>
<proteinExistence type="predicted"/>
<dbReference type="Gene3D" id="3.40.50.150">
    <property type="entry name" value="Vaccinia Virus protein VP39"/>
    <property type="match status" value="1"/>
</dbReference>
<dbReference type="SUPFAM" id="SSF53335">
    <property type="entry name" value="S-adenosyl-L-methionine-dependent methyltransferases"/>
    <property type="match status" value="1"/>
</dbReference>
<dbReference type="InterPro" id="IPR029063">
    <property type="entry name" value="SAM-dependent_MTases_sf"/>
</dbReference>
<dbReference type="InterPro" id="IPR013216">
    <property type="entry name" value="Methyltransf_11"/>
</dbReference>
<organism evidence="2">
    <name type="scientific">marine sediment metagenome</name>
    <dbReference type="NCBI Taxonomy" id="412755"/>
    <lineage>
        <taxon>unclassified sequences</taxon>
        <taxon>metagenomes</taxon>
        <taxon>ecological metagenomes</taxon>
    </lineage>
</organism>
<evidence type="ECO:0000313" key="2">
    <source>
        <dbReference type="EMBL" id="GAI90253.1"/>
    </source>
</evidence>
<name>X1SB99_9ZZZZ</name>
<reference evidence="2" key="1">
    <citation type="journal article" date="2014" name="Front. Microbiol.">
        <title>High frequency of phylogenetically diverse reductive dehalogenase-homologous genes in deep subseafloor sedimentary metagenomes.</title>
        <authorList>
            <person name="Kawai M."/>
            <person name="Futagami T."/>
            <person name="Toyoda A."/>
            <person name="Takaki Y."/>
            <person name="Nishi S."/>
            <person name="Hori S."/>
            <person name="Arai W."/>
            <person name="Tsubouchi T."/>
            <person name="Morono Y."/>
            <person name="Uchiyama I."/>
            <person name="Ito T."/>
            <person name="Fujiyama A."/>
            <person name="Inagaki F."/>
            <person name="Takami H."/>
        </authorList>
    </citation>
    <scope>NUCLEOTIDE SEQUENCE</scope>
    <source>
        <strain evidence="2">Expedition CK06-06</strain>
    </source>
</reference>
<feature type="non-terminal residue" evidence="2">
    <location>
        <position position="1"/>
    </location>
</feature>
<gene>
    <name evidence="2" type="ORF">S12H4_38190</name>
</gene>
<dbReference type="AlphaFoldDB" id="X1SB99"/>
<evidence type="ECO:0000259" key="1">
    <source>
        <dbReference type="Pfam" id="PF08241"/>
    </source>
</evidence>
<dbReference type="GO" id="GO:0008757">
    <property type="term" value="F:S-adenosylmethionine-dependent methyltransferase activity"/>
    <property type="evidence" value="ECO:0007669"/>
    <property type="project" value="InterPro"/>
</dbReference>
<feature type="domain" description="Methyltransferase type 11" evidence="1">
    <location>
        <begin position="10"/>
        <end position="52"/>
    </location>
</feature>
<dbReference type="EMBL" id="BARW01022961">
    <property type="protein sequence ID" value="GAI90253.1"/>
    <property type="molecule type" value="Genomic_DNA"/>
</dbReference>